<dbReference type="InterPro" id="IPR002641">
    <property type="entry name" value="PNPLA_dom"/>
</dbReference>
<evidence type="ECO:0000256" key="3">
    <source>
        <dbReference type="ARBA" id="ARBA00023098"/>
    </source>
</evidence>
<evidence type="ECO:0000313" key="7">
    <source>
        <dbReference type="Proteomes" id="UP000521313"/>
    </source>
</evidence>
<dbReference type="InterPro" id="IPR050301">
    <property type="entry name" value="NTE"/>
</dbReference>
<feature type="short sequence motif" description="GXSXG" evidence="4">
    <location>
        <begin position="36"/>
        <end position="40"/>
    </location>
</feature>
<feature type="domain" description="PNPLA" evidence="5">
    <location>
        <begin position="5"/>
        <end position="171"/>
    </location>
</feature>
<feature type="short sequence motif" description="DGA/G" evidence="4">
    <location>
        <begin position="158"/>
        <end position="160"/>
    </location>
</feature>
<dbReference type="InterPro" id="IPR037483">
    <property type="entry name" value="YjjU-like"/>
</dbReference>
<evidence type="ECO:0000256" key="1">
    <source>
        <dbReference type="ARBA" id="ARBA00022801"/>
    </source>
</evidence>
<feature type="active site" description="Nucleophile" evidence="4">
    <location>
        <position position="38"/>
    </location>
</feature>
<accession>A0A7W8FXY1</accession>
<protein>
    <submittedName>
        <fullName evidence="6">Putative patatin/cPLA2 family phospholipase</fullName>
    </submittedName>
</protein>
<dbReference type="PROSITE" id="PS51635">
    <property type="entry name" value="PNPLA"/>
    <property type="match status" value="1"/>
</dbReference>
<evidence type="ECO:0000256" key="2">
    <source>
        <dbReference type="ARBA" id="ARBA00022963"/>
    </source>
</evidence>
<proteinExistence type="predicted"/>
<dbReference type="RefSeq" id="WP_183375183.1">
    <property type="nucleotide sequence ID" value="NZ_CALVCN010000010.1"/>
</dbReference>
<dbReference type="Proteomes" id="UP000521313">
    <property type="component" value="Unassembled WGS sequence"/>
</dbReference>
<name>A0A7W8FXY1_9FIRM</name>
<evidence type="ECO:0000259" key="5">
    <source>
        <dbReference type="PROSITE" id="PS51635"/>
    </source>
</evidence>
<organism evidence="6 7">
    <name type="scientific">Faecalicoccus acidiformans</name>
    <dbReference type="NCBI Taxonomy" id="915173"/>
    <lineage>
        <taxon>Bacteria</taxon>
        <taxon>Bacillati</taxon>
        <taxon>Bacillota</taxon>
        <taxon>Erysipelotrichia</taxon>
        <taxon>Erysipelotrichales</taxon>
        <taxon>Erysipelotrichaceae</taxon>
        <taxon>Faecalicoccus</taxon>
    </lineage>
</organism>
<feature type="active site" description="Proton acceptor" evidence="4">
    <location>
        <position position="158"/>
    </location>
</feature>
<dbReference type="InterPro" id="IPR045943">
    <property type="entry name" value="DUF6363"/>
</dbReference>
<keyword evidence="1 4" id="KW-0378">Hydrolase</keyword>
<comment type="caution">
    <text evidence="6">The sequence shown here is derived from an EMBL/GenBank/DDBJ whole genome shotgun (WGS) entry which is preliminary data.</text>
</comment>
<dbReference type="Gene3D" id="3.40.1090.10">
    <property type="entry name" value="Cytosolic phospholipase A2 catalytic domain"/>
    <property type="match status" value="2"/>
</dbReference>
<evidence type="ECO:0000313" key="6">
    <source>
        <dbReference type="EMBL" id="MBB5184841.1"/>
    </source>
</evidence>
<sequence length="282" mass="32250">MKTALVLEGGGMRGAYTCGVIDYLLDQQIQFDGVIGVSAGACHATSYISKQRGRAIRIGAHYLVDKRSFSFKSLIQTGDLFNAQFIYDEIPNVIDPFDYKTFNNSKTRLYTVCFDCQNGEALYIPIPHIQENIEYIRASASLPFISKIVSFGGHEMLDGGLADSIPYEFMMKKGYDKIVIISTKPQGYRKSSNKFMALAEKMYKDYPYVVDALKNRHIRYNEQFQKMEELEKEGQLFVLYPSDTHGVGRLEQDVVKLESLYKTGYQDLKDHHEDLDRYLQAE</sequence>
<reference evidence="6 7" key="1">
    <citation type="submission" date="2020-08" db="EMBL/GenBank/DDBJ databases">
        <title>Genomic Encyclopedia of Type Strains, Phase IV (KMG-IV): sequencing the most valuable type-strain genomes for metagenomic binning, comparative biology and taxonomic classification.</title>
        <authorList>
            <person name="Goeker M."/>
        </authorList>
    </citation>
    <scope>NUCLEOTIDE SEQUENCE [LARGE SCALE GENOMIC DNA]</scope>
    <source>
        <strain evidence="6 7">DSM 26963</strain>
    </source>
</reference>
<dbReference type="InterPro" id="IPR016035">
    <property type="entry name" value="Acyl_Trfase/lysoPLipase"/>
</dbReference>
<dbReference type="CDD" id="cd07208">
    <property type="entry name" value="Pat_hypo_Ecoli_yjju_like"/>
    <property type="match status" value="1"/>
</dbReference>
<dbReference type="GO" id="GO:0016787">
    <property type="term" value="F:hydrolase activity"/>
    <property type="evidence" value="ECO:0007669"/>
    <property type="project" value="UniProtKB-UniRule"/>
</dbReference>
<keyword evidence="2 4" id="KW-0442">Lipid degradation</keyword>
<dbReference type="AlphaFoldDB" id="A0A7W8FXY1"/>
<dbReference type="PANTHER" id="PTHR14226:SF25">
    <property type="entry name" value="PHOSPHOESTERASE"/>
    <property type="match status" value="1"/>
</dbReference>
<keyword evidence="3 4" id="KW-0443">Lipid metabolism</keyword>
<evidence type="ECO:0000256" key="4">
    <source>
        <dbReference type="PROSITE-ProRule" id="PRU01161"/>
    </source>
</evidence>
<gene>
    <name evidence="6" type="ORF">HNQ43_000887</name>
</gene>
<dbReference type="GO" id="GO:0016042">
    <property type="term" value="P:lipid catabolic process"/>
    <property type="evidence" value="ECO:0007669"/>
    <property type="project" value="UniProtKB-UniRule"/>
</dbReference>
<feature type="short sequence motif" description="GXGXXG" evidence="4">
    <location>
        <begin position="9"/>
        <end position="14"/>
    </location>
</feature>
<dbReference type="Pfam" id="PF01734">
    <property type="entry name" value="Patatin"/>
    <property type="match status" value="1"/>
</dbReference>
<dbReference type="SUPFAM" id="SSF52151">
    <property type="entry name" value="FabD/lysophospholipase-like"/>
    <property type="match status" value="1"/>
</dbReference>
<dbReference type="EMBL" id="JACHHD010000007">
    <property type="protein sequence ID" value="MBB5184841.1"/>
    <property type="molecule type" value="Genomic_DNA"/>
</dbReference>
<dbReference type="Pfam" id="PF19890">
    <property type="entry name" value="DUF6363"/>
    <property type="match status" value="1"/>
</dbReference>
<dbReference type="PANTHER" id="PTHR14226">
    <property type="entry name" value="NEUROPATHY TARGET ESTERASE/SWISS CHEESE D.MELANOGASTER"/>
    <property type="match status" value="1"/>
</dbReference>